<dbReference type="AlphaFoldDB" id="A0A6M8BEY9"/>
<dbReference type="PANTHER" id="PTHR31793">
    <property type="entry name" value="4-HYDROXYBENZOYL-COA THIOESTERASE FAMILY MEMBER"/>
    <property type="match status" value="1"/>
</dbReference>
<keyword evidence="4" id="KW-1185">Reference proteome</keyword>
<dbReference type="SUPFAM" id="SSF54637">
    <property type="entry name" value="Thioesterase/thiol ester dehydrase-isomerase"/>
    <property type="match status" value="1"/>
</dbReference>
<dbReference type="RefSeq" id="WP_068514286.1">
    <property type="nucleotide sequence ID" value="NZ_CP053661.1"/>
</dbReference>
<dbReference type="InterPro" id="IPR022829">
    <property type="entry name" value="DHNA_CoA_hydrolase"/>
</dbReference>
<comment type="catalytic activity">
    <reaction evidence="2">
        <text>1,4-dihydroxy-2-naphthoyl-CoA + H2O = 1,4-dihydroxy-2-naphthoate + CoA + H(+)</text>
        <dbReference type="Rhea" id="RHEA:26309"/>
        <dbReference type="ChEBI" id="CHEBI:11173"/>
        <dbReference type="ChEBI" id="CHEBI:15377"/>
        <dbReference type="ChEBI" id="CHEBI:15378"/>
        <dbReference type="ChEBI" id="CHEBI:57287"/>
        <dbReference type="ChEBI" id="CHEBI:58897"/>
        <dbReference type="EC" id="3.1.2.28"/>
    </reaction>
</comment>
<organism evidence="3 4">
    <name type="scientific">Thermoleptolyngbya sichuanensis A183</name>
    <dbReference type="NCBI Taxonomy" id="2737172"/>
    <lineage>
        <taxon>Bacteria</taxon>
        <taxon>Bacillati</taxon>
        <taxon>Cyanobacteriota</taxon>
        <taxon>Cyanophyceae</taxon>
        <taxon>Oculatellales</taxon>
        <taxon>Oculatellaceae</taxon>
        <taxon>Thermoleptolyngbya</taxon>
        <taxon>Thermoleptolyngbya sichuanensis</taxon>
    </lineage>
</organism>
<dbReference type="GO" id="GO:0061522">
    <property type="term" value="F:1,4-dihydroxy-2-naphthoyl-CoA thioesterase activity"/>
    <property type="evidence" value="ECO:0007669"/>
    <property type="project" value="UniProtKB-EC"/>
</dbReference>
<dbReference type="GO" id="GO:0047617">
    <property type="term" value="F:fatty acyl-CoA hydrolase activity"/>
    <property type="evidence" value="ECO:0007669"/>
    <property type="project" value="TreeGrafter"/>
</dbReference>
<keyword evidence="1 2" id="KW-0378">Hydrolase</keyword>
<comment type="pathway">
    <text evidence="2">Cofactor biosynthesis; phylloquinone biosynthesis.</text>
</comment>
<accession>A0A6M8BEY9</accession>
<evidence type="ECO:0000256" key="1">
    <source>
        <dbReference type="ARBA" id="ARBA00022801"/>
    </source>
</evidence>
<comment type="similarity">
    <text evidence="2">Belongs to the 4-hydroxybenzoyl-CoA thioesterase family. DHNA-CoA hydrolase subfamily.</text>
</comment>
<dbReference type="EC" id="3.1.2.28" evidence="2"/>
<evidence type="ECO:0000313" key="3">
    <source>
        <dbReference type="EMBL" id="QKD83447.1"/>
    </source>
</evidence>
<dbReference type="Proteomes" id="UP000505210">
    <property type="component" value="Chromosome"/>
</dbReference>
<dbReference type="UniPathway" id="UPA01057">
    <property type="reaction ID" value="UER01033"/>
</dbReference>
<proteinExistence type="inferred from homology"/>
<dbReference type="HAMAP" id="MF_02101">
    <property type="entry name" value="DHNA_CoA_hydrolase"/>
    <property type="match status" value="1"/>
</dbReference>
<evidence type="ECO:0000256" key="2">
    <source>
        <dbReference type="HAMAP-Rule" id="MF_02101"/>
    </source>
</evidence>
<dbReference type="InterPro" id="IPR050563">
    <property type="entry name" value="4-hydroxybenzoyl-CoA_TE"/>
</dbReference>
<dbReference type="CDD" id="cd00586">
    <property type="entry name" value="4HBT"/>
    <property type="match status" value="1"/>
</dbReference>
<dbReference type="Pfam" id="PF13279">
    <property type="entry name" value="4HBT_2"/>
    <property type="match status" value="1"/>
</dbReference>
<dbReference type="EMBL" id="CP053661">
    <property type="protein sequence ID" value="QKD83447.1"/>
    <property type="molecule type" value="Genomic_DNA"/>
</dbReference>
<dbReference type="GO" id="GO:0042372">
    <property type="term" value="P:phylloquinone biosynthetic process"/>
    <property type="evidence" value="ECO:0007669"/>
    <property type="project" value="UniProtKB-UniRule"/>
</dbReference>
<comment type="function">
    <text evidence="2">Catalyzes the hydrolysis of 1,4-dihydroxy-2-naphthoyl-CoA (DHNA-CoA) to 1,4-dihydroxy-2-naphthoate (DHNA), a reaction involved in phylloquinone (vitamin K1) biosynthesis.</text>
</comment>
<dbReference type="UniPathway" id="UPA00995"/>
<sequence length="158" mass="18074">MPFTYSRTVRFQDTDAAGVVYFANVLAMCHEAYEASLAASGINLNAFFCYPRIAIPITHATVDFMRPSFCGDEQKIYVTPKKLKDSEFEIEYEVFTVERVGKEIPEIQETCVARAFTKHVCIDSAQRARSPLPLEVMKWLSQWSREGEKVFDDLETLL</sequence>
<dbReference type="KEGG" id="theu:HPC62_15685"/>
<dbReference type="InterPro" id="IPR029069">
    <property type="entry name" value="HotDog_dom_sf"/>
</dbReference>
<name>A0A6M8BEY9_9CYAN</name>
<dbReference type="PANTHER" id="PTHR31793:SF37">
    <property type="entry name" value="ACYL-COA THIOESTER HYDROLASE YBGC"/>
    <property type="match status" value="1"/>
</dbReference>
<reference evidence="3 4" key="1">
    <citation type="submission" date="2020-05" db="EMBL/GenBank/DDBJ databases">
        <title>Complete genome sequence of of a novel Thermoleptolyngbya strain isolated from hot springs of Ganzi, Sichuan China.</title>
        <authorList>
            <person name="Tang J."/>
            <person name="Daroch M."/>
            <person name="Li L."/>
            <person name="Waleron K."/>
            <person name="Waleron M."/>
            <person name="Waleron M."/>
        </authorList>
    </citation>
    <scope>NUCLEOTIDE SEQUENCE [LARGE SCALE GENOMIC DNA]</scope>
    <source>
        <strain evidence="3 4">PKUAC-SCTA183</strain>
    </source>
</reference>
<dbReference type="Gene3D" id="3.10.129.10">
    <property type="entry name" value="Hotdog Thioesterase"/>
    <property type="match status" value="1"/>
</dbReference>
<comment type="pathway">
    <text evidence="2">Quinol/quinone metabolism; 1,4-dihydroxy-2-naphthoate biosynthesis; 1,4-dihydroxy-2-naphthoate from chorismate: step 7/7.</text>
</comment>
<gene>
    <name evidence="3" type="ORF">HPC62_15685</name>
</gene>
<protein>
    <recommendedName>
        <fullName evidence="2">1,4-dihydroxy-2-naphthoyl-CoA hydrolase</fullName>
        <shortName evidence="2">DHNA-CoA hydrolase</shortName>
        <ecNumber evidence="2">3.1.2.28</ecNumber>
    </recommendedName>
    <alternativeName>
        <fullName evidence="2">DHNA-CoA thioesterase</fullName>
    </alternativeName>
</protein>
<feature type="active site" evidence="2">
    <location>
        <position position="15"/>
    </location>
</feature>
<evidence type="ECO:0000313" key="4">
    <source>
        <dbReference type="Proteomes" id="UP000505210"/>
    </source>
</evidence>